<evidence type="ECO:0000313" key="2">
    <source>
        <dbReference type="Proteomes" id="UP000626242"/>
    </source>
</evidence>
<sequence length="200" mass="22705">MDEKIPKQQTGATTDVSSKIELETEELAIAHFQTVKKRFLAMNSWELYAGEEKAEFSLRDGNGEILLEEPKRGDYFCIKTPGLHNKTGDGYDWVQIEHIEEESDAHNECVYIRVRPCANPTKPDDHVAHFFDPKATSNFLVKRIGREVIAEVHGRNEVPNKDDVGMIEKVRNNIVALGGMLIASEFQWKALTSAIVKYEE</sequence>
<comment type="caution">
    <text evidence="1">The sequence shown here is derived from an EMBL/GenBank/DDBJ whole genome shotgun (WGS) entry which is preliminary data.</text>
</comment>
<evidence type="ECO:0000313" key="1">
    <source>
        <dbReference type="EMBL" id="MBD8018100.1"/>
    </source>
</evidence>
<protein>
    <submittedName>
        <fullName evidence="1">Uncharacterized protein</fullName>
    </submittedName>
</protein>
<gene>
    <name evidence="1" type="ORF">H9628_06420</name>
</gene>
<keyword evidence="2" id="KW-1185">Reference proteome</keyword>
<name>A0ABR8WLZ4_9FLAO</name>
<organism evidence="1 2">
    <name type="scientific">Kaistella pullorum</name>
    <dbReference type="NCBI Taxonomy" id="2763074"/>
    <lineage>
        <taxon>Bacteria</taxon>
        <taxon>Pseudomonadati</taxon>
        <taxon>Bacteroidota</taxon>
        <taxon>Flavobacteriia</taxon>
        <taxon>Flavobacteriales</taxon>
        <taxon>Weeksellaceae</taxon>
        <taxon>Chryseobacterium group</taxon>
        <taxon>Kaistella</taxon>
    </lineage>
</organism>
<dbReference type="Proteomes" id="UP000626242">
    <property type="component" value="Unassembled WGS sequence"/>
</dbReference>
<accession>A0ABR8WLZ4</accession>
<dbReference type="EMBL" id="JACSPS010000002">
    <property type="protein sequence ID" value="MBD8018100.1"/>
    <property type="molecule type" value="Genomic_DNA"/>
</dbReference>
<dbReference type="RefSeq" id="WP_251833297.1">
    <property type="nucleotide sequence ID" value="NZ_JACSPS010000002.1"/>
</dbReference>
<reference evidence="1 2" key="1">
    <citation type="submission" date="2020-08" db="EMBL/GenBank/DDBJ databases">
        <title>A Genomic Blueprint of the Chicken Gut Microbiome.</title>
        <authorList>
            <person name="Gilroy R."/>
            <person name="Ravi A."/>
            <person name="Getino M."/>
            <person name="Pursley I."/>
            <person name="Horton D.L."/>
            <person name="Alikhan N.-F."/>
            <person name="Baker D."/>
            <person name="Gharbi K."/>
            <person name="Hall N."/>
            <person name="Watson M."/>
            <person name="Adriaenssens E.M."/>
            <person name="Foster-Nyarko E."/>
            <person name="Jarju S."/>
            <person name="Secka A."/>
            <person name="Antonio M."/>
            <person name="Oren A."/>
            <person name="Chaudhuri R."/>
            <person name="La Ragione R.M."/>
            <person name="Hildebrand F."/>
            <person name="Pallen M.J."/>
        </authorList>
    </citation>
    <scope>NUCLEOTIDE SEQUENCE [LARGE SCALE GENOMIC DNA]</scope>
    <source>
        <strain evidence="1 2">Sa1CVA4</strain>
    </source>
</reference>
<proteinExistence type="predicted"/>